<dbReference type="RefSeq" id="WP_099068152.1">
    <property type="nucleotide sequence ID" value="NZ_LAHD01000024.1"/>
</dbReference>
<sequence>MNNSRKFAYGKPGLFQALETIIPIAIISILTSNACLAQIIPDTTLGNQNSRVMSGVNIKGNGADLIEGGVQSGTNLFHSFAEFNVNNGQRIYFANPTGIANILSRVTGNNPSNILGTLGVNGAANLFLLNPNGIIFGPNAQLDIQGSFLATTANSFQFPDGSEFSATNPQAPPLLTMTVPVGVQFGSQQTASITNQGNLVIGKDLTLNAENLDLQGQLQAGGNLTLQAQDTLKVRDSATNPFIAAAGGNMLLQSENTIVRDAYFWAGGNFRIEKLNGHLGELSSYDFNNGVLSFYPLVIRASGDVSFDSYTGASLHILAGGSVNIYGDVTISGVDTTSNSIQETVTLSDGKTEIDIDGNATPTLDIRAGVNSNYIGTPGFTPNLSIGFNGQNPNTTNESTNANITIQGTISNISGSKSNSEQIFITNQYKPNTKLAGDITTGIISTDGDVTVDSRGDITTNGKINTNADIISQTPSRIAGNVTILSRGDIHILKNIEASSNRDTDNYNEITINSKEGSVYLNGSNLDVTNTGSGYAGNIYIHANDKISILNGSKIMSQGNFGYIDIDTGSLSVNNSEINTNNNGSEYAGFIIINASDKISILNGSKIMSQGNFGYIDIDTGSLSVNNSEINTNNNGSEYAGFIIINASDKISILNGSKIMSQGNYGFIMINTGSLSLNNSAINTNNGSENAVVDSMNASGKTKNTPPSSNVNQDAGSIIIKANDQISILNGSKINSEGNSGYIDIDTGSLSVNDSEINTNNNGSDKAGYITINASNQISILDNSYILSLGNGGQIFIGSDDKISPTKSVTIDNSFLSTDNFSSNGGNAGNIKIYAIAEVSIKNSFIFSGIGQTIKNQSRNTDKSNANGGTVNIESQGLVSLDNSKIFSDIFSSEAQGSPGQIKISAGSLIINNGSKLDTSTSGQGNAGDVTINVFDSISLKNSVISSSVRDTATGRGGNINITAHSLTAADGGKIEAKSEGNGDAGDINITTQNLQLRRKSQISTTANTQGSGGKGGNITITAKDGFVVTVPTEDSDIIANAFGGQGGKIKITANRVLGFQNRGKLSSAELNKIETNGISDISASSDVVGADGEVAIEALSIDPSQGLVALPTTLVDPSRLIAQGCSSNNSSVAKGQSEFVITGRGGLPPSPDDTLKPGAILPKWVVNNTANYSNNPENMTVKEMNLRQLSSNTSAPLVEAVGMVRSANGDIVLTAQSTTTTLLQSGLSTQACNVTQGNVR</sequence>
<dbReference type="EMBL" id="LAHD01000024">
    <property type="protein sequence ID" value="PHK04569.1"/>
    <property type="molecule type" value="Genomic_DNA"/>
</dbReference>
<dbReference type="SMART" id="SM00912">
    <property type="entry name" value="Haemagg_act"/>
    <property type="match status" value="1"/>
</dbReference>
<feature type="domain" description="Filamentous haemagglutinin FhaB/tRNA nuclease CdiA-like TPS" evidence="1">
    <location>
        <begin position="46"/>
        <end position="159"/>
    </location>
</feature>
<evidence type="ECO:0000313" key="2">
    <source>
        <dbReference type="EMBL" id="PHK04569.1"/>
    </source>
</evidence>
<gene>
    <name evidence="2" type="ORF">VF08_10750</name>
</gene>
<dbReference type="Pfam" id="PF05860">
    <property type="entry name" value="TPS"/>
    <property type="match status" value="1"/>
</dbReference>
<proteinExistence type="predicted"/>
<comment type="caution">
    <text evidence="2">The sequence shown here is derived from an EMBL/GenBank/DDBJ whole genome shotgun (WGS) entry which is preliminary data.</text>
</comment>
<dbReference type="Gene3D" id="2.160.20.10">
    <property type="entry name" value="Single-stranded right-handed beta-helix, Pectin lyase-like"/>
    <property type="match status" value="2"/>
</dbReference>
<dbReference type="SUPFAM" id="SSF51126">
    <property type="entry name" value="Pectin lyase-like"/>
    <property type="match status" value="2"/>
</dbReference>
<evidence type="ECO:0000259" key="1">
    <source>
        <dbReference type="SMART" id="SM00912"/>
    </source>
</evidence>
<accession>A0A9Q5ZDS7</accession>
<evidence type="ECO:0000313" key="3">
    <source>
        <dbReference type="Proteomes" id="UP000222310"/>
    </source>
</evidence>
<dbReference type="NCBIfam" id="TIGR01901">
    <property type="entry name" value="adhes_NPXG"/>
    <property type="match status" value="1"/>
</dbReference>
<protein>
    <recommendedName>
        <fullName evidence="1">Filamentous haemagglutinin FhaB/tRNA nuclease CdiA-like TPS domain-containing protein</fullName>
    </recommendedName>
</protein>
<dbReference type="InterPro" id="IPR008638">
    <property type="entry name" value="FhaB/CdiA-like_TPS"/>
</dbReference>
<name>A0A9Q5ZDS7_NOSLI</name>
<organism evidence="2 3">
    <name type="scientific">Nostoc linckia z8</name>
    <dbReference type="NCBI Taxonomy" id="1628746"/>
    <lineage>
        <taxon>Bacteria</taxon>
        <taxon>Bacillati</taxon>
        <taxon>Cyanobacteriota</taxon>
        <taxon>Cyanophyceae</taxon>
        <taxon>Nostocales</taxon>
        <taxon>Nostocaceae</taxon>
        <taxon>Nostoc</taxon>
    </lineage>
</organism>
<dbReference type="InterPro" id="IPR011050">
    <property type="entry name" value="Pectin_lyase_fold/virulence"/>
</dbReference>
<reference evidence="2 3" key="1">
    <citation type="submission" date="2015-02" db="EMBL/GenBank/DDBJ databases">
        <title>Nostoc linckia genome annotation.</title>
        <authorList>
            <person name="Zhou Z."/>
        </authorList>
    </citation>
    <scope>NUCLEOTIDE SEQUENCE [LARGE SCALE GENOMIC DNA]</scope>
    <source>
        <strain evidence="3">z8</strain>
    </source>
</reference>
<dbReference type="Proteomes" id="UP000222310">
    <property type="component" value="Unassembled WGS sequence"/>
</dbReference>
<dbReference type="GeneID" id="57096054"/>
<dbReference type="AlphaFoldDB" id="A0A9Q5ZDS7"/>
<dbReference type="InterPro" id="IPR012334">
    <property type="entry name" value="Pectin_lyas_fold"/>
</dbReference>